<feature type="compositionally biased region" description="Polar residues" evidence="1">
    <location>
        <begin position="273"/>
        <end position="285"/>
    </location>
</feature>
<comment type="caution">
    <text evidence="3">The sequence shown here is derived from an EMBL/GenBank/DDBJ whole genome shotgun (WGS) entry which is preliminary data.</text>
</comment>
<dbReference type="EMBL" id="SEYY01019742">
    <property type="protein sequence ID" value="KAB7497943.1"/>
    <property type="molecule type" value="Genomic_DNA"/>
</dbReference>
<gene>
    <name evidence="3" type="ORF">Anas_07788</name>
</gene>
<feature type="region of interest" description="Disordered" evidence="1">
    <location>
        <begin position="199"/>
        <end position="338"/>
    </location>
</feature>
<feature type="transmembrane region" description="Helical" evidence="2">
    <location>
        <begin position="6"/>
        <end position="24"/>
    </location>
</feature>
<proteinExistence type="predicted"/>
<feature type="compositionally biased region" description="Basic residues" evidence="1">
    <location>
        <begin position="199"/>
        <end position="209"/>
    </location>
</feature>
<dbReference type="Proteomes" id="UP000326759">
    <property type="component" value="Unassembled WGS sequence"/>
</dbReference>
<feature type="compositionally biased region" description="Polar residues" evidence="1">
    <location>
        <begin position="234"/>
        <end position="257"/>
    </location>
</feature>
<evidence type="ECO:0000256" key="1">
    <source>
        <dbReference type="SAM" id="MobiDB-lite"/>
    </source>
</evidence>
<evidence type="ECO:0000256" key="2">
    <source>
        <dbReference type="SAM" id="Phobius"/>
    </source>
</evidence>
<dbReference type="OrthoDB" id="10506522at2759"/>
<keyword evidence="2" id="KW-1133">Transmembrane helix</keyword>
<feature type="compositionally biased region" description="Low complexity" evidence="1">
    <location>
        <begin position="263"/>
        <end position="272"/>
    </location>
</feature>
<feature type="compositionally biased region" description="Polar residues" evidence="1">
    <location>
        <begin position="308"/>
        <end position="329"/>
    </location>
</feature>
<protein>
    <submittedName>
        <fullName evidence="3">Uncharacterized protein</fullName>
    </submittedName>
</protein>
<accession>A0A5N5SUN2</accession>
<name>A0A5N5SUN2_9CRUS</name>
<sequence length="338" mass="38139">MDQNVGLFGYILKLMILMGILGFHDDDMQICIKKEPIDPSSPTRNAELNFPKRSMTLNSSNLSNSNSVETSVINESDITDTEDAVETSVRSEIETTETENTVETSDETEIESTNNIKIAQNIRPKRSLKSLETEDIVEKSIRSEIDTAETENTVETSVRSEIDETDIDSTNNIKIAQNIRPKRSLKSFKENIATTIKLRTRNSSKKSKKSTCDGDYLSTSPEKSNNEKLDKSSFKPNNKSTLSHLQNHIQIKNTLLTSKSRRSQSQFKSLQLDNSSETYDNSEPTLKSPNKKKRSPRSIRPKLLPTIRNKSQLSKNDLSFTSNRSTSTAEDVHEKKKV</sequence>
<keyword evidence="2" id="KW-0472">Membrane</keyword>
<evidence type="ECO:0000313" key="3">
    <source>
        <dbReference type="EMBL" id="KAB7497943.1"/>
    </source>
</evidence>
<keyword evidence="4" id="KW-1185">Reference proteome</keyword>
<organism evidence="3 4">
    <name type="scientific">Armadillidium nasatum</name>
    <dbReference type="NCBI Taxonomy" id="96803"/>
    <lineage>
        <taxon>Eukaryota</taxon>
        <taxon>Metazoa</taxon>
        <taxon>Ecdysozoa</taxon>
        <taxon>Arthropoda</taxon>
        <taxon>Crustacea</taxon>
        <taxon>Multicrustacea</taxon>
        <taxon>Malacostraca</taxon>
        <taxon>Eumalacostraca</taxon>
        <taxon>Peracarida</taxon>
        <taxon>Isopoda</taxon>
        <taxon>Oniscidea</taxon>
        <taxon>Crinocheta</taxon>
        <taxon>Armadillidiidae</taxon>
        <taxon>Armadillidium</taxon>
    </lineage>
</organism>
<keyword evidence="2" id="KW-0812">Transmembrane</keyword>
<feature type="compositionally biased region" description="Basic residues" evidence="1">
    <location>
        <begin position="289"/>
        <end position="300"/>
    </location>
</feature>
<dbReference type="AlphaFoldDB" id="A0A5N5SUN2"/>
<evidence type="ECO:0000313" key="4">
    <source>
        <dbReference type="Proteomes" id="UP000326759"/>
    </source>
</evidence>
<reference evidence="3 4" key="1">
    <citation type="journal article" date="2019" name="PLoS Biol.">
        <title>Sex chromosomes control vertical transmission of feminizing Wolbachia symbionts in an isopod.</title>
        <authorList>
            <person name="Becking T."/>
            <person name="Chebbi M.A."/>
            <person name="Giraud I."/>
            <person name="Moumen B."/>
            <person name="Laverre T."/>
            <person name="Caubet Y."/>
            <person name="Peccoud J."/>
            <person name="Gilbert C."/>
            <person name="Cordaux R."/>
        </authorList>
    </citation>
    <scope>NUCLEOTIDE SEQUENCE [LARGE SCALE GENOMIC DNA]</scope>
    <source>
        <strain evidence="3">ANa2</strain>
        <tissue evidence="3">Whole body excluding digestive tract and cuticle</tissue>
    </source>
</reference>
<feature type="compositionally biased region" description="Basic and acidic residues" evidence="1">
    <location>
        <begin position="224"/>
        <end position="233"/>
    </location>
</feature>